<dbReference type="NCBIfam" id="NF033379">
    <property type="entry name" value="FrucBisAld_I"/>
    <property type="match status" value="1"/>
</dbReference>
<dbReference type="AlphaFoldDB" id="A0AA35QUX7"/>
<evidence type="ECO:0000256" key="5">
    <source>
        <dbReference type="ARBA" id="ARBA00023239"/>
    </source>
</evidence>
<name>A0AA35QUX7_GEOBA</name>
<evidence type="ECO:0000256" key="2">
    <source>
        <dbReference type="ARBA" id="ARBA00010387"/>
    </source>
</evidence>
<comment type="pathway">
    <text evidence="1">Carbohydrate degradation; glycolysis; D-glyceraldehyde 3-phosphate and glycerone phosphate from D-glucose: step 4/4.</text>
</comment>
<dbReference type="InterPro" id="IPR013785">
    <property type="entry name" value="Aldolase_TIM"/>
</dbReference>
<comment type="caution">
    <text evidence="6">The sequence shown here is derived from an EMBL/GenBank/DDBJ whole genome shotgun (WGS) entry which is preliminary data.</text>
</comment>
<protein>
    <recommendedName>
        <fullName evidence="3">fructose-bisphosphate aldolase</fullName>
        <ecNumber evidence="3">4.1.2.13</ecNumber>
    </recommendedName>
</protein>
<organism evidence="6 7">
    <name type="scientific">Geodia barretti</name>
    <name type="common">Barrett's horny sponge</name>
    <dbReference type="NCBI Taxonomy" id="519541"/>
    <lineage>
        <taxon>Eukaryota</taxon>
        <taxon>Metazoa</taxon>
        <taxon>Porifera</taxon>
        <taxon>Demospongiae</taxon>
        <taxon>Heteroscleromorpha</taxon>
        <taxon>Tetractinellida</taxon>
        <taxon>Astrophorina</taxon>
        <taxon>Geodiidae</taxon>
        <taxon>Geodia</taxon>
    </lineage>
</organism>
<dbReference type="EMBL" id="CASHTH010000178">
    <property type="protein sequence ID" value="CAI7993195.1"/>
    <property type="molecule type" value="Genomic_DNA"/>
</dbReference>
<evidence type="ECO:0000313" key="6">
    <source>
        <dbReference type="EMBL" id="CAI7993195.1"/>
    </source>
</evidence>
<dbReference type="PANTHER" id="PTHR11627">
    <property type="entry name" value="FRUCTOSE-BISPHOSPHATE ALDOLASE"/>
    <property type="match status" value="1"/>
</dbReference>
<evidence type="ECO:0000313" key="7">
    <source>
        <dbReference type="Proteomes" id="UP001174909"/>
    </source>
</evidence>
<keyword evidence="7" id="KW-1185">Reference proteome</keyword>
<dbReference type="Gene3D" id="3.20.20.70">
    <property type="entry name" value="Aldolase class I"/>
    <property type="match status" value="1"/>
</dbReference>
<proteinExistence type="inferred from homology"/>
<evidence type="ECO:0000256" key="3">
    <source>
        <dbReference type="ARBA" id="ARBA00013068"/>
    </source>
</evidence>
<comment type="similarity">
    <text evidence="2">Belongs to the class I fructose-bisphosphate aldolase family.</text>
</comment>
<evidence type="ECO:0000256" key="4">
    <source>
        <dbReference type="ARBA" id="ARBA00023152"/>
    </source>
</evidence>
<dbReference type="InterPro" id="IPR000741">
    <property type="entry name" value="FBA_I"/>
</dbReference>
<evidence type="ECO:0000256" key="1">
    <source>
        <dbReference type="ARBA" id="ARBA00004714"/>
    </source>
</evidence>
<dbReference type="GO" id="GO:0004332">
    <property type="term" value="F:fructose-bisphosphate aldolase activity"/>
    <property type="evidence" value="ECO:0007669"/>
    <property type="project" value="UniProtKB-EC"/>
</dbReference>
<dbReference type="SUPFAM" id="SSF51569">
    <property type="entry name" value="Aldolase"/>
    <property type="match status" value="1"/>
</dbReference>
<sequence>MITDGLDGLRDRLAEYYEIGARFTKWRAVITIGDGIPSQYCIDANAHLLARFAALSQEAGLVPIVEPETLMDGDHSIEHCHEVTLNALHSTYDQLARQRVDLRGTLLKPNMVISGKDAAERADANEVAERTLDALMREVPAAVPGIVFLSGGQSDDEATENLDAISRAAEGMNTPWELSFSYGRGLQAAPLQAWGGSAANTEAAQQEYYRRAMLTSAARQGKYTPDMSA</sequence>
<gene>
    <name evidence="6" type="ORF">GBAR_LOCUS1212</name>
</gene>
<reference evidence="6" key="1">
    <citation type="submission" date="2023-03" db="EMBL/GenBank/DDBJ databases">
        <authorList>
            <person name="Steffen K."/>
            <person name="Cardenas P."/>
        </authorList>
    </citation>
    <scope>NUCLEOTIDE SEQUENCE</scope>
</reference>
<dbReference type="Pfam" id="PF00274">
    <property type="entry name" value="Glycolytic"/>
    <property type="match status" value="1"/>
</dbReference>
<dbReference type="Proteomes" id="UP001174909">
    <property type="component" value="Unassembled WGS sequence"/>
</dbReference>
<dbReference type="GO" id="GO:0006096">
    <property type="term" value="P:glycolytic process"/>
    <property type="evidence" value="ECO:0007669"/>
    <property type="project" value="UniProtKB-KW"/>
</dbReference>
<accession>A0AA35QUX7</accession>
<keyword evidence="5" id="KW-0456">Lyase</keyword>
<dbReference type="EC" id="4.1.2.13" evidence="3"/>
<keyword evidence="4" id="KW-0324">Glycolysis</keyword>